<gene>
    <name evidence="1" type="ORF">AMET1_0257</name>
</gene>
<sequence length="433" mass="49771">MPPSHSELERFVKYSKYFGKEQISTKEIYGKQDPKLNDKLIRETVREQSRDGYNQITNTDFYLGCVDFMMEEVDGEKTLRIIETNGGSSRGISSLPEKQWNVCNKSFLETLKQKNDGIVLIGYPPGDKMLYEKAFLVEDFITKGYTHSKINELTKETDIVLAPYNKLIPKIELKGNKPVIDGHKVDIIIGDGVVRRHPQLTEKTINNKLDAVCANKIFPITDDKSATYKAQELSKQKLLETNVKPIDFTRAYNKKEIIREVRKRIETHGSAIIKPSRGSGGRGIEIIQNINEIHEKINESLNEYGENFKFHENPYPYTVSEVIDSKPIKYQNSNRNFDMRVYVARHKNKLKPTGGLVRVALEPKTQKFRKPSMVVNLSGYKGIDMHRGLAINKKTLKKLNTTKKEFKNIYKAAVIMFKEILKNQEKLTKYATT</sequence>
<evidence type="ECO:0000313" key="2">
    <source>
        <dbReference type="Proteomes" id="UP000195137"/>
    </source>
</evidence>
<dbReference type="EMBL" id="MRZU01000003">
    <property type="protein sequence ID" value="OUJ18611.1"/>
    <property type="molecule type" value="Genomic_DNA"/>
</dbReference>
<organism evidence="1 2">
    <name type="scientific">Methanonatronarchaeum thermophilum</name>
    <dbReference type="NCBI Taxonomy" id="1927129"/>
    <lineage>
        <taxon>Archaea</taxon>
        <taxon>Methanobacteriati</taxon>
        <taxon>Methanobacteriota</taxon>
        <taxon>Methanonatronarchaeia</taxon>
        <taxon>Methanonatronarchaeales</taxon>
        <taxon>Methanonatronarchaeaceae</taxon>
        <taxon>Methanonatronarchaeum</taxon>
    </lineage>
</organism>
<accession>A0A1Y3GAY0</accession>
<protein>
    <submittedName>
        <fullName evidence="1">TIM barrel enzyme</fullName>
    </submittedName>
</protein>
<dbReference type="Proteomes" id="UP000195137">
    <property type="component" value="Unassembled WGS sequence"/>
</dbReference>
<keyword evidence="2" id="KW-1185">Reference proteome</keyword>
<dbReference type="SUPFAM" id="SSF56059">
    <property type="entry name" value="Glutathione synthetase ATP-binding domain-like"/>
    <property type="match status" value="1"/>
</dbReference>
<reference evidence="1 2" key="1">
    <citation type="submission" date="2016-12" db="EMBL/GenBank/DDBJ databases">
        <title>Discovery of methanogenic haloarchaea.</title>
        <authorList>
            <person name="Sorokin D.Y."/>
            <person name="Makarova K.S."/>
            <person name="Abbas B."/>
            <person name="Ferrer M."/>
            <person name="Golyshin P.N."/>
        </authorList>
    </citation>
    <scope>NUCLEOTIDE SEQUENCE [LARGE SCALE GENOMIC DNA]</scope>
    <source>
        <strain evidence="1">AMET1</strain>
    </source>
</reference>
<dbReference type="Pfam" id="PF03133">
    <property type="entry name" value="TTL"/>
    <property type="match status" value="1"/>
</dbReference>
<proteinExistence type="predicted"/>
<evidence type="ECO:0000313" key="1">
    <source>
        <dbReference type="EMBL" id="OUJ18611.1"/>
    </source>
</evidence>
<comment type="caution">
    <text evidence="1">The sequence shown here is derived from an EMBL/GenBank/DDBJ whole genome shotgun (WGS) entry which is preliminary data.</text>
</comment>
<dbReference type="InterPro" id="IPR004344">
    <property type="entry name" value="TTL/TTLL_fam"/>
</dbReference>
<dbReference type="AlphaFoldDB" id="A0A1Y3GAY0"/>
<dbReference type="RefSeq" id="WP_086636686.1">
    <property type="nucleotide sequence ID" value="NZ_MRZU01000003.1"/>
</dbReference>
<name>A0A1Y3GAY0_9EURY</name>